<protein>
    <submittedName>
        <fullName evidence="1">Transferase protein</fullName>
        <ecNumber evidence="1">2.3.1.188</ecNumber>
    </submittedName>
</protein>
<name>A0ACB7VLS2_DIOAL</name>
<evidence type="ECO:0000313" key="1">
    <source>
        <dbReference type="EMBL" id="KAH7675007.1"/>
    </source>
</evidence>
<accession>A0ACB7VLS2</accession>
<gene>
    <name evidence="1" type="ORF">IHE45_08G110200</name>
</gene>
<proteinExistence type="predicted"/>
<keyword evidence="1" id="KW-0808">Transferase</keyword>
<evidence type="ECO:0000313" key="2">
    <source>
        <dbReference type="Proteomes" id="UP000827976"/>
    </source>
</evidence>
<dbReference type="EC" id="2.3.1.188" evidence="1"/>
<sequence length="438" mass="48859">MLMYLVFFYRSPSPHKELSESSLFSSLKMALEEVLSSWYPAAGRLFLNPSTQKLDLLCSNSGALLVEASTRVKISELGDVSQYNSFMENLVYKPPLSTSYSEMPLVVAQVTRFGCGGYAVGVGTSHSLFDGPASYNFLRAWACKMKENRVDHEDDDDDDDEEEEEEEEEIVEPVHERGRLLVGKKRGKDVMMMRIMAFEHLHQLIMQASGSMKCINSGSHELMGNMTREDQLTLRTFSLSCSIVEKLKMKVTRCAIGDTSCSSFEVLAAHLWKAKNKALGFAKTDKMVCLQFTVDVRTRMTPPLPKAFTGNAYVLASIACIGSKLEGESLATIVEKIKDAKLAMTENYVKAYLEALEAPQESALPPLPELTIVSDWTRTPYHCFDIGLGNAMYASPMPPPVMQVAYFMQSPEEEGGVHVRIGLAHKYVHAFSHYFLSV</sequence>
<keyword evidence="1" id="KW-0012">Acyltransferase</keyword>
<dbReference type="Proteomes" id="UP000827976">
    <property type="component" value="Chromosome 8"/>
</dbReference>
<comment type="caution">
    <text evidence="1">The sequence shown here is derived from an EMBL/GenBank/DDBJ whole genome shotgun (WGS) entry which is preliminary data.</text>
</comment>
<keyword evidence="2" id="KW-1185">Reference proteome</keyword>
<dbReference type="EMBL" id="CM037018">
    <property type="protein sequence ID" value="KAH7675007.1"/>
    <property type="molecule type" value="Genomic_DNA"/>
</dbReference>
<organism evidence="1 2">
    <name type="scientific">Dioscorea alata</name>
    <name type="common">Purple yam</name>
    <dbReference type="NCBI Taxonomy" id="55571"/>
    <lineage>
        <taxon>Eukaryota</taxon>
        <taxon>Viridiplantae</taxon>
        <taxon>Streptophyta</taxon>
        <taxon>Embryophyta</taxon>
        <taxon>Tracheophyta</taxon>
        <taxon>Spermatophyta</taxon>
        <taxon>Magnoliopsida</taxon>
        <taxon>Liliopsida</taxon>
        <taxon>Dioscoreales</taxon>
        <taxon>Dioscoreaceae</taxon>
        <taxon>Dioscorea</taxon>
    </lineage>
</organism>
<reference evidence="2" key="1">
    <citation type="journal article" date="2022" name="Nat. Commun.">
        <title>Chromosome evolution and the genetic basis of agronomically important traits in greater yam.</title>
        <authorList>
            <person name="Bredeson J.V."/>
            <person name="Lyons J.B."/>
            <person name="Oniyinde I.O."/>
            <person name="Okereke N.R."/>
            <person name="Kolade O."/>
            <person name="Nnabue I."/>
            <person name="Nwadili C.O."/>
            <person name="Hribova E."/>
            <person name="Parker M."/>
            <person name="Nwogha J."/>
            <person name="Shu S."/>
            <person name="Carlson J."/>
            <person name="Kariba R."/>
            <person name="Muthemba S."/>
            <person name="Knop K."/>
            <person name="Barton G.J."/>
            <person name="Sherwood A.V."/>
            <person name="Lopez-Montes A."/>
            <person name="Asiedu R."/>
            <person name="Jamnadass R."/>
            <person name="Muchugi A."/>
            <person name="Goodstein D."/>
            <person name="Egesi C.N."/>
            <person name="Featherston J."/>
            <person name="Asfaw A."/>
            <person name="Simpson G.G."/>
            <person name="Dolezel J."/>
            <person name="Hendre P.S."/>
            <person name="Van Deynze A."/>
            <person name="Kumar P.L."/>
            <person name="Obidiegwu J.E."/>
            <person name="Bhattacharjee R."/>
            <person name="Rokhsar D.S."/>
        </authorList>
    </citation>
    <scope>NUCLEOTIDE SEQUENCE [LARGE SCALE GENOMIC DNA]</scope>
    <source>
        <strain evidence="2">cv. TDa95/00328</strain>
    </source>
</reference>